<evidence type="ECO:0000256" key="5">
    <source>
        <dbReference type="SAM" id="MobiDB-lite"/>
    </source>
</evidence>
<organism evidence="7 8">
    <name type="scientific">Candidatus Thiodiazotropha taylori</name>
    <dbReference type="NCBI Taxonomy" id="2792791"/>
    <lineage>
        <taxon>Bacteria</taxon>
        <taxon>Pseudomonadati</taxon>
        <taxon>Pseudomonadota</taxon>
        <taxon>Gammaproteobacteria</taxon>
        <taxon>Chromatiales</taxon>
        <taxon>Sedimenticolaceae</taxon>
        <taxon>Candidatus Thiodiazotropha</taxon>
    </lineage>
</organism>
<name>A0A9E4NIF4_9GAMM</name>
<reference evidence="7" key="1">
    <citation type="journal article" date="2021" name="Proc. Natl. Acad. Sci. U.S.A.">
        <title>Global biogeography of chemosynthetic symbionts reveals both localized and globally distributed symbiont groups. .</title>
        <authorList>
            <person name="Osvatic J.T."/>
            <person name="Wilkins L.G.E."/>
            <person name="Leibrecht L."/>
            <person name="Leray M."/>
            <person name="Zauner S."/>
            <person name="Polzin J."/>
            <person name="Camacho Y."/>
            <person name="Gros O."/>
            <person name="van Gils J.A."/>
            <person name="Eisen J.A."/>
            <person name="Petersen J.M."/>
            <person name="Yuen B."/>
        </authorList>
    </citation>
    <scope>NUCLEOTIDE SEQUENCE</scope>
    <source>
        <strain evidence="7">MAGclacostrist055</strain>
    </source>
</reference>
<dbReference type="GO" id="GO:0020037">
    <property type="term" value="F:heme binding"/>
    <property type="evidence" value="ECO:0007669"/>
    <property type="project" value="InterPro"/>
</dbReference>
<evidence type="ECO:0000256" key="3">
    <source>
        <dbReference type="ARBA" id="ARBA00023004"/>
    </source>
</evidence>
<gene>
    <name evidence="7" type="ORF">JAY77_04240</name>
</gene>
<dbReference type="Pfam" id="PF13442">
    <property type="entry name" value="Cytochrome_CBB3"/>
    <property type="match status" value="1"/>
</dbReference>
<dbReference type="GO" id="GO:0046872">
    <property type="term" value="F:metal ion binding"/>
    <property type="evidence" value="ECO:0007669"/>
    <property type="project" value="UniProtKB-KW"/>
</dbReference>
<evidence type="ECO:0000256" key="2">
    <source>
        <dbReference type="ARBA" id="ARBA00022723"/>
    </source>
</evidence>
<dbReference type="InterPro" id="IPR036909">
    <property type="entry name" value="Cyt_c-like_dom_sf"/>
</dbReference>
<comment type="caution">
    <text evidence="7">The sequence shown here is derived from an EMBL/GenBank/DDBJ whole genome shotgun (WGS) entry which is preliminary data.</text>
</comment>
<sequence length="198" mass="21347">MKMIAGIALILVLGMVGGVVFVTTGVFNVSAMYDDPAAIHWVIDNVRHYSIKRRAETITVPDLEDRVLIASGASVYGDMCAGCHGVPGQKPFVGAGDMNPPPPDLAELVTHRDPGELFWAIKNGIRMTGMPAWGKTHSDEEIWQLVGFVEQLPGLSAADYGMMLSEAALGGHAHDHETDEADHHTAEDAPHQHGDHDH</sequence>
<feature type="region of interest" description="Disordered" evidence="5">
    <location>
        <begin position="172"/>
        <end position="198"/>
    </location>
</feature>
<dbReference type="Proteomes" id="UP000886674">
    <property type="component" value="Unassembled WGS sequence"/>
</dbReference>
<dbReference type="AlphaFoldDB" id="A0A9E4NIF4"/>
<evidence type="ECO:0000313" key="7">
    <source>
        <dbReference type="EMBL" id="MCG7977345.1"/>
    </source>
</evidence>
<keyword evidence="2 4" id="KW-0479">Metal-binding</keyword>
<evidence type="ECO:0000259" key="6">
    <source>
        <dbReference type="PROSITE" id="PS51007"/>
    </source>
</evidence>
<dbReference type="PROSITE" id="PS51007">
    <property type="entry name" value="CYTC"/>
    <property type="match status" value="1"/>
</dbReference>
<proteinExistence type="predicted"/>
<evidence type="ECO:0000256" key="4">
    <source>
        <dbReference type="PROSITE-ProRule" id="PRU00433"/>
    </source>
</evidence>
<keyword evidence="1 4" id="KW-0349">Heme</keyword>
<dbReference type="SUPFAM" id="SSF46626">
    <property type="entry name" value="Cytochrome c"/>
    <property type="match status" value="1"/>
</dbReference>
<feature type="domain" description="Cytochrome c" evidence="6">
    <location>
        <begin position="67"/>
        <end position="153"/>
    </location>
</feature>
<dbReference type="GO" id="GO:0009055">
    <property type="term" value="F:electron transfer activity"/>
    <property type="evidence" value="ECO:0007669"/>
    <property type="project" value="InterPro"/>
</dbReference>
<accession>A0A9E4NIF4</accession>
<protein>
    <submittedName>
        <fullName evidence="7">Cytochrome c</fullName>
    </submittedName>
</protein>
<dbReference type="InterPro" id="IPR009056">
    <property type="entry name" value="Cyt_c-like_dom"/>
</dbReference>
<evidence type="ECO:0000313" key="8">
    <source>
        <dbReference type="Proteomes" id="UP000886674"/>
    </source>
</evidence>
<dbReference type="Gene3D" id="1.10.760.10">
    <property type="entry name" value="Cytochrome c-like domain"/>
    <property type="match status" value="1"/>
</dbReference>
<dbReference type="EMBL" id="JAEPCR010000014">
    <property type="protein sequence ID" value="MCG7977345.1"/>
    <property type="molecule type" value="Genomic_DNA"/>
</dbReference>
<evidence type="ECO:0000256" key="1">
    <source>
        <dbReference type="ARBA" id="ARBA00022617"/>
    </source>
</evidence>
<keyword evidence="3 4" id="KW-0408">Iron</keyword>